<dbReference type="Proteomes" id="UP000191612">
    <property type="component" value="Unassembled WGS sequence"/>
</dbReference>
<reference evidence="2" key="1">
    <citation type="journal article" date="2017" name="Nat. Microbiol.">
        <title>Global analysis of biosynthetic gene clusters reveals vast potential of secondary metabolite production in Penicillium species.</title>
        <authorList>
            <person name="Nielsen J.C."/>
            <person name="Grijseels S."/>
            <person name="Prigent S."/>
            <person name="Ji B."/>
            <person name="Dainat J."/>
            <person name="Nielsen K.F."/>
            <person name="Frisvad J.C."/>
            <person name="Workman M."/>
            <person name="Nielsen J."/>
        </authorList>
    </citation>
    <scope>NUCLEOTIDE SEQUENCE [LARGE SCALE GENOMIC DNA]</scope>
    <source>
        <strain evidence="2">IBT 29525</strain>
    </source>
</reference>
<dbReference type="AlphaFoldDB" id="A0A1V6RB61"/>
<proteinExistence type="predicted"/>
<keyword evidence="2" id="KW-1185">Reference proteome</keyword>
<accession>A0A1V6RB61</accession>
<name>A0A1V6RB61_9EURO</name>
<comment type="caution">
    <text evidence="1">The sequence shown here is derived from an EMBL/GenBank/DDBJ whole genome shotgun (WGS) entry which is preliminary data.</text>
</comment>
<dbReference type="STRING" id="60172.A0A1V6RB61"/>
<gene>
    <name evidence="1" type="ORF">PENSOL_c009G10341</name>
</gene>
<sequence>MAQSDAAGSLIMVKWLACFIAKLRICDSSMPFQFLSLAVARVILARFWLTTQYSVASSENQADDKRAKGSLFPGIPASTGQLDNNMRDGLFRTSIELLEVSGMLLTNKDITKWTWYSTTHPVGRNGICTFRTMRPASLSRVRSRVGLRHDRV</sequence>
<evidence type="ECO:0000313" key="2">
    <source>
        <dbReference type="Proteomes" id="UP000191612"/>
    </source>
</evidence>
<protein>
    <submittedName>
        <fullName evidence="1">Uncharacterized protein</fullName>
    </submittedName>
</protein>
<evidence type="ECO:0000313" key="1">
    <source>
        <dbReference type="EMBL" id="OQD98456.1"/>
    </source>
</evidence>
<dbReference type="EMBL" id="MDYO01000009">
    <property type="protein sequence ID" value="OQD98456.1"/>
    <property type="molecule type" value="Genomic_DNA"/>
</dbReference>
<organism evidence="1 2">
    <name type="scientific">Penicillium solitum</name>
    <dbReference type="NCBI Taxonomy" id="60172"/>
    <lineage>
        <taxon>Eukaryota</taxon>
        <taxon>Fungi</taxon>
        <taxon>Dikarya</taxon>
        <taxon>Ascomycota</taxon>
        <taxon>Pezizomycotina</taxon>
        <taxon>Eurotiomycetes</taxon>
        <taxon>Eurotiomycetidae</taxon>
        <taxon>Eurotiales</taxon>
        <taxon>Aspergillaceae</taxon>
        <taxon>Penicillium</taxon>
    </lineage>
</organism>